<feature type="compositionally biased region" description="Polar residues" evidence="2">
    <location>
        <begin position="177"/>
        <end position="187"/>
    </location>
</feature>
<protein>
    <submittedName>
        <fullName evidence="5">RNA polymerase II-associated protein RBA50</fullName>
    </submittedName>
</protein>
<comment type="caution">
    <text evidence="5">The sequence shown here is derived from an EMBL/GenBank/DDBJ whole genome shotgun (WGS) entry which is preliminary data.</text>
</comment>
<dbReference type="Proteomes" id="UP000326340">
    <property type="component" value="Unassembled WGS sequence"/>
</dbReference>
<evidence type="ECO:0000259" key="3">
    <source>
        <dbReference type="Pfam" id="PF08620"/>
    </source>
</evidence>
<comment type="similarity">
    <text evidence="1">Belongs to the RPAP1 family.</text>
</comment>
<feature type="region of interest" description="Disordered" evidence="2">
    <location>
        <begin position="1"/>
        <end position="244"/>
    </location>
</feature>
<feature type="domain" description="RPAP1 C-terminal" evidence="3">
    <location>
        <begin position="296"/>
        <end position="362"/>
    </location>
</feature>
<gene>
    <name evidence="5" type="primary">RBA50</name>
    <name evidence="5" type="ORF">CSHISOI_04347</name>
</gene>
<feature type="compositionally biased region" description="Low complexity" evidence="2">
    <location>
        <begin position="58"/>
        <end position="72"/>
    </location>
</feature>
<name>A0A5Q4BWF0_9PEZI</name>
<dbReference type="InterPro" id="IPR013930">
    <property type="entry name" value="RPAP1_N"/>
</dbReference>
<dbReference type="AlphaFoldDB" id="A0A5Q4BWF0"/>
<dbReference type="Pfam" id="PF08621">
    <property type="entry name" value="RPAP1_N"/>
    <property type="match status" value="1"/>
</dbReference>
<dbReference type="PANTHER" id="PTHR21483:SF18">
    <property type="entry name" value="RNA POLYMERASE II-ASSOCIATED PROTEIN 1"/>
    <property type="match status" value="1"/>
</dbReference>
<feature type="compositionally biased region" description="Basic and acidic residues" evidence="2">
    <location>
        <begin position="86"/>
        <end position="117"/>
    </location>
</feature>
<evidence type="ECO:0000313" key="5">
    <source>
        <dbReference type="EMBL" id="TQN71111.1"/>
    </source>
</evidence>
<dbReference type="EMBL" id="PUHP01000303">
    <property type="protein sequence ID" value="TQN71111.1"/>
    <property type="molecule type" value="Genomic_DNA"/>
</dbReference>
<evidence type="ECO:0000256" key="1">
    <source>
        <dbReference type="ARBA" id="ARBA00009953"/>
    </source>
</evidence>
<evidence type="ECO:0000313" key="6">
    <source>
        <dbReference type="Proteomes" id="UP000326340"/>
    </source>
</evidence>
<evidence type="ECO:0000259" key="4">
    <source>
        <dbReference type="Pfam" id="PF08621"/>
    </source>
</evidence>
<dbReference type="InterPro" id="IPR013929">
    <property type="entry name" value="RPAP1_C"/>
</dbReference>
<feature type="domain" description="RPAP1 N-terminal" evidence="4">
    <location>
        <begin position="91"/>
        <end position="136"/>
    </location>
</feature>
<proteinExistence type="inferred from homology"/>
<dbReference type="OrthoDB" id="348201at2759"/>
<dbReference type="Pfam" id="PF08620">
    <property type="entry name" value="RPAP1_C"/>
    <property type="match status" value="1"/>
</dbReference>
<dbReference type="GO" id="GO:0006366">
    <property type="term" value="P:transcription by RNA polymerase II"/>
    <property type="evidence" value="ECO:0007669"/>
    <property type="project" value="InterPro"/>
</dbReference>
<evidence type="ECO:0000256" key="2">
    <source>
        <dbReference type="SAM" id="MobiDB-lite"/>
    </source>
</evidence>
<accession>A0A5Q4BWF0</accession>
<dbReference type="PANTHER" id="PTHR21483">
    <property type="entry name" value="RNA POLYMERASE II-ASSOCIATED PROTEIN 1"/>
    <property type="match status" value="1"/>
</dbReference>
<reference evidence="5 6" key="1">
    <citation type="journal article" date="2019" name="Sci. Rep.">
        <title>Colletotrichum shisoi sp. nov., an anthracnose pathogen of Perilla frutescens in Japan: molecular phylogenetic, morphological and genomic evidence.</title>
        <authorList>
            <person name="Gan P."/>
            <person name="Tsushima A."/>
            <person name="Hiroyama R."/>
            <person name="Narusaka M."/>
            <person name="Takano Y."/>
            <person name="Narusaka Y."/>
            <person name="Kawaradani M."/>
            <person name="Damm U."/>
            <person name="Shirasu K."/>
        </authorList>
    </citation>
    <scope>NUCLEOTIDE SEQUENCE [LARGE SCALE GENOMIC DNA]</scope>
    <source>
        <strain evidence="5 6">PG-2018a</strain>
    </source>
</reference>
<dbReference type="InterPro" id="IPR039913">
    <property type="entry name" value="RPAP1/Rba50"/>
</dbReference>
<keyword evidence="6" id="KW-1185">Reference proteome</keyword>
<organism evidence="5 6">
    <name type="scientific">Colletotrichum shisoi</name>
    <dbReference type="NCBI Taxonomy" id="2078593"/>
    <lineage>
        <taxon>Eukaryota</taxon>
        <taxon>Fungi</taxon>
        <taxon>Dikarya</taxon>
        <taxon>Ascomycota</taxon>
        <taxon>Pezizomycotina</taxon>
        <taxon>Sordariomycetes</taxon>
        <taxon>Hypocreomycetidae</taxon>
        <taxon>Glomerellales</taxon>
        <taxon>Glomerellaceae</taxon>
        <taxon>Colletotrichum</taxon>
        <taxon>Colletotrichum destructivum species complex</taxon>
    </lineage>
</organism>
<sequence>MSTLMLVGDIVEKETPPAKPPVVFDDIDAAPTGFPAHKKRTRVSAFKQQRQGKPITGAQIAAATSSISSPQPDENGGGGDSQKSFEAAERRRIDRENRQKLEDMSPDDIARERKELMESLDPSLIQRLLGRANIDEQHGPNPFDPPATEDTKDKGAPIPAPEIKIEDTYAPPKPQTEPRQASKSAPKSVSFAEVDDSEPSARPLANEDKPPSAPPEDLFPLNSQPDKTHFPQPPALPDLDPSHPDFLATLHEKFFPNLPADPSKLAWMAPIPTAHSPADRESPYYPGQPSLPISALRFDFKGGLIPPKLSRSIPVSKGLHHHGQAPEAAGYTIEELAIYARSAVPAQRCVAFQTLGRILYRLGKGEWGNGEEDSLARGIWSSIQEGRVLESLSEAAIVEGGHRGSRAYATEALWLFEKGGWREQWSGR</sequence>